<sequence length="146" mass="15587">MARRRALMSQMNVVPYIDVMLVLLVIFMVTAPMIQLGEVQLPSVAQLPAPTSEAAVVVIHADGSIGLKKTATAPEVAMEPLALLRALRALQAERPDLAVVIAADRRVTYETVMGMLDRLRGAGFARVGLQTSTGEGRKDAAPRPAS</sequence>
<dbReference type="GO" id="GO:0015031">
    <property type="term" value="P:protein transport"/>
    <property type="evidence" value="ECO:0007669"/>
    <property type="project" value="UniProtKB-KW"/>
</dbReference>
<dbReference type="GO" id="GO:0022857">
    <property type="term" value="F:transmembrane transporter activity"/>
    <property type="evidence" value="ECO:0007669"/>
    <property type="project" value="InterPro"/>
</dbReference>
<dbReference type="AlphaFoldDB" id="A0A2Z6DZQ3"/>
<dbReference type="Proteomes" id="UP000262004">
    <property type="component" value="Chromosome"/>
</dbReference>
<dbReference type="Pfam" id="PF02472">
    <property type="entry name" value="ExbD"/>
    <property type="match status" value="1"/>
</dbReference>
<dbReference type="Gene3D" id="3.30.420.270">
    <property type="match status" value="1"/>
</dbReference>
<evidence type="ECO:0000256" key="3">
    <source>
        <dbReference type="ARBA" id="ARBA00022475"/>
    </source>
</evidence>
<dbReference type="OrthoDB" id="9798629at2"/>
<dbReference type="GO" id="GO:0005886">
    <property type="term" value="C:plasma membrane"/>
    <property type="evidence" value="ECO:0007669"/>
    <property type="project" value="UniProtKB-SubCell"/>
</dbReference>
<keyword evidence="10" id="KW-1185">Reference proteome</keyword>
<dbReference type="PANTHER" id="PTHR30558">
    <property type="entry name" value="EXBD MEMBRANE COMPONENT OF PMF-DRIVEN MACROMOLECULE IMPORT SYSTEM"/>
    <property type="match status" value="1"/>
</dbReference>
<gene>
    <name evidence="9" type="ORF">HPTL_1776</name>
</gene>
<comment type="subcellular location">
    <subcellularLocation>
        <location evidence="1">Cell membrane</location>
        <topology evidence="1">Single-pass membrane protein</topology>
    </subcellularLocation>
    <subcellularLocation>
        <location evidence="7">Cell membrane</location>
        <topology evidence="7">Single-pass type II membrane protein</topology>
    </subcellularLocation>
</comment>
<evidence type="ECO:0000313" key="10">
    <source>
        <dbReference type="Proteomes" id="UP000262004"/>
    </source>
</evidence>
<reference evidence="9 10" key="1">
    <citation type="submission" date="2018-04" db="EMBL/GenBank/DDBJ databases">
        <title>Complete genome sequence of Hydrogenophilus thermoluteolus TH-1.</title>
        <authorList>
            <person name="Arai H."/>
        </authorList>
    </citation>
    <scope>NUCLEOTIDE SEQUENCE [LARGE SCALE GENOMIC DNA]</scope>
    <source>
        <strain evidence="9 10">TH-1</strain>
    </source>
</reference>
<name>A0A2Z6DZQ3_HYDTE</name>
<dbReference type="KEGG" id="htl:HPTL_1776"/>
<proteinExistence type="inferred from homology"/>
<accession>A0A2Z6DZQ3</accession>
<keyword evidence="4 7" id="KW-0812">Transmembrane</keyword>
<dbReference type="PANTHER" id="PTHR30558:SF7">
    <property type="entry name" value="TOL-PAL SYSTEM PROTEIN TOLR"/>
    <property type="match status" value="1"/>
</dbReference>
<dbReference type="InterPro" id="IPR003400">
    <property type="entry name" value="ExbD"/>
</dbReference>
<dbReference type="RefSeq" id="WP_119335706.1">
    <property type="nucleotide sequence ID" value="NZ_AP018558.1"/>
</dbReference>
<evidence type="ECO:0000256" key="7">
    <source>
        <dbReference type="RuleBase" id="RU003879"/>
    </source>
</evidence>
<protein>
    <submittedName>
        <fullName evidence="9">Biopolymer transport protein ExbD/TolR</fullName>
    </submittedName>
</protein>
<evidence type="ECO:0000256" key="4">
    <source>
        <dbReference type="ARBA" id="ARBA00022692"/>
    </source>
</evidence>
<dbReference type="EMBL" id="AP018558">
    <property type="protein sequence ID" value="BBD78034.1"/>
    <property type="molecule type" value="Genomic_DNA"/>
</dbReference>
<keyword evidence="3" id="KW-1003">Cell membrane</keyword>
<keyword evidence="7" id="KW-0653">Protein transport</keyword>
<feature type="transmembrane region" description="Helical" evidence="8">
    <location>
        <begin position="12"/>
        <end position="34"/>
    </location>
</feature>
<keyword evidence="5 8" id="KW-1133">Transmembrane helix</keyword>
<evidence type="ECO:0000256" key="8">
    <source>
        <dbReference type="SAM" id="Phobius"/>
    </source>
</evidence>
<evidence type="ECO:0000313" key="9">
    <source>
        <dbReference type="EMBL" id="BBD78034.1"/>
    </source>
</evidence>
<evidence type="ECO:0000256" key="6">
    <source>
        <dbReference type="ARBA" id="ARBA00023136"/>
    </source>
</evidence>
<comment type="similarity">
    <text evidence="2 7">Belongs to the ExbD/TolR family.</text>
</comment>
<evidence type="ECO:0000256" key="5">
    <source>
        <dbReference type="ARBA" id="ARBA00022989"/>
    </source>
</evidence>
<keyword evidence="6 8" id="KW-0472">Membrane</keyword>
<organism evidence="9 10">
    <name type="scientific">Hydrogenophilus thermoluteolus</name>
    <name type="common">Pseudomonas hydrogenothermophila</name>
    <dbReference type="NCBI Taxonomy" id="297"/>
    <lineage>
        <taxon>Bacteria</taxon>
        <taxon>Pseudomonadati</taxon>
        <taxon>Pseudomonadota</taxon>
        <taxon>Hydrogenophilia</taxon>
        <taxon>Hydrogenophilales</taxon>
        <taxon>Hydrogenophilaceae</taxon>
        <taxon>Hydrogenophilus</taxon>
    </lineage>
</organism>
<evidence type="ECO:0000256" key="2">
    <source>
        <dbReference type="ARBA" id="ARBA00005811"/>
    </source>
</evidence>
<evidence type="ECO:0000256" key="1">
    <source>
        <dbReference type="ARBA" id="ARBA00004162"/>
    </source>
</evidence>
<keyword evidence="7" id="KW-0813">Transport</keyword>